<evidence type="ECO:0000256" key="2">
    <source>
        <dbReference type="ARBA" id="ARBA00022723"/>
    </source>
</evidence>
<reference evidence="8" key="2">
    <citation type="journal article" date="2018" name="Nat. Commun.">
        <title>Extreme sensitivity to ultraviolet light in the fungal pathogen causing white-nose syndrome of bats.</title>
        <authorList>
            <person name="Palmer J.M."/>
            <person name="Drees K.P."/>
            <person name="Foster J.T."/>
            <person name="Lindner D.L."/>
        </authorList>
    </citation>
    <scope>NUCLEOTIDE SEQUENCE [LARGE SCALE GENOMIC DNA]</scope>
    <source>
        <strain evidence="8">UAMH 10579</strain>
    </source>
</reference>
<dbReference type="PANTHER" id="PTHR46910">
    <property type="entry name" value="TRANSCRIPTION FACTOR PDR1"/>
    <property type="match status" value="1"/>
</dbReference>
<name>A0A1B8GFU6_9PEZI</name>
<dbReference type="Pfam" id="PF00172">
    <property type="entry name" value="Zn_clus"/>
    <property type="match status" value="1"/>
</dbReference>
<dbReference type="GO" id="GO:0000981">
    <property type="term" value="F:DNA-binding transcription factor activity, RNA polymerase II-specific"/>
    <property type="evidence" value="ECO:0007669"/>
    <property type="project" value="InterPro"/>
</dbReference>
<feature type="region of interest" description="Disordered" evidence="5">
    <location>
        <begin position="148"/>
        <end position="188"/>
    </location>
</feature>
<evidence type="ECO:0000256" key="1">
    <source>
        <dbReference type="ARBA" id="ARBA00004123"/>
    </source>
</evidence>
<evidence type="ECO:0000256" key="3">
    <source>
        <dbReference type="ARBA" id="ARBA00023125"/>
    </source>
</evidence>
<dbReference type="AlphaFoldDB" id="A0A1B8GFU6"/>
<dbReference type="SUPFAM" id="SSF57701">
    <property type="entry name" value="Zn2/Cys6 DNA-binding domain"/>
    <property type="match status" value="1"/>
</dbReference>
<dbReference type="InterPro" id="IPR036864">
    <property type="entry name" value="Zn2-C6_fun-type_DNA-bd_sf"/>
</dbReference>
<feature type="region of interest" description="Disordered" evidence="5">
    <location>
        <begin position="95"/>
        <end position="124"/>
    </location>
</feature>
<proteinExistence type="predicted"/>
<dbReference type="CDD" id="cd00067">
    <property type="entry name" value="GAL4"/>
    <property type="match status" value="1"/>
</dbReference>
<keyword evidence="8" id="KW-1185">Reference proteome</keyword>
<dbReference type="STRING" id="342668.A0A1B8GFU6"/>
<evidence type="ECO:0000256" key="5">
    <source>
        <dbReference type="SAM" id="MobiDB-lite"/>
    </source>
</evidence>
<evidence type="ECO:0000313" key="8">
    <source>
        <dbReference type="Proteomes" id="UP000091956"/>
    </source>
</evidence>
<dbReference type="Proteomes" id="UP000091956">
    <property type="component" value="Unassembled WGS sequence"/>
</dbReference>
<dbReference type="CDD" id="cd12148">
    <property type="entry name" value="fungal_TF_MHR"/>
    <property type="match status" value="1"/>
</dbReference>
<dbReference type="RefSeq" id="XP_018128416.1">
    <property type="nucleotide sequence ID" value="XM_018275658.2"/>
</dbReference>
<comment type="subcellular location">
    <subcellularLocation>
        <location evidence="1">Nucleus</location>
    </subcellularLocation>
</comment>
<dbReference type="GO" id="GO:0005634">
    <property type="term" value="C:nucleus"/>
    <property type="evidence" value="ECO:0007669"/>
    <property type="project" value="UniProtKB-SubCell"/>
</dbReference>
<dbReference type="Gene3D" id="4.10.240.10">
    <property type="entry name" value="Zn(2)-C6 fungal-type DNA-binding domain"/>
    <property type="match status" value="1"/>
</dbReference>
<keyword evidence="4" id="KW-0539">Nucleus</keyword>
<dbReference type="EMBL" id="KV460241">
    <property type="protein sequence ID" value="OBT94683.1"/>
    <property type="molecule type" value="Genomic_DNA"/>
</dbReference>
<sequence>MATRKPPRQMAAKACERCRRRKIKCDEFFPCEQCTRMRVVCKFQDSAEKREEQQQAALEDRIRCLEEKLVAIHTNPNNHIADVSMPGLAQEFISSPAARPSQSPGRLEPPRLTLQTPSSPGFHEPKLDDFPSVLSEYSQSFLAWSHPPSATPSVPEHFSPSDVPPWSTAPFSAEPTPNQNEHRNHGRPRAISLCPSETSMQGDFLASLRPQERHRLPINPSQLTLEIPQIEITSWDGFRPQSPTLSQFNGPDTDLPLFCLPELSVSSWSGLSTPSIIAPSYVSDCDNLSVTNQSLPSHSRRSSMNSLSHDFDIYGEGKNSRRRATSDVFPIGQQSGWPEQDLSELFYETTKAISTPSLQRMHFTESMQSQTLSLEDGTCGVSIQNQTKGYLYNRTFYEVIQPLFSILPPQAMQDCPSVNDSHLTPSQPGKRSSGLFAWAISSFILSQRCSQPPLLAQHYFYLGIKSYGTGKWDSLPGIQSGILLAIFILVSSSQELNLYILNANIVAACFDLGLNMGTLTAGSLEANTLLAAYVIDRTVAIVRDRPCLLKDGDLGHDVLAFVTSELRERAERGDVRMCEEAGRLWDWWRVWESSKGESEVGKEFSPGLAQGQRHW</sequence>
<evidence type="ECO:0000313" key="7">
    <source>
        <dbReference type="EMBL" id="OBT94683.1"/>
    </source>
</evidence>
<evidence type="ECO:0000259" key="6">
    <source>
        <dbReference type="PROSITE" id="PS50048"/>
    </source>
</evidence>
<protein>
    <recommendedName>
        <fullName evidence="6">Zn(2)-C6 fungal-type domain-containing protein</fullName>
    </recommendedName>
</protein>
<dbReference type="PROSITE" id="PS00463">
    <property type="entry name" value="ZN2_CY6_FUNGAL_1"/>
    <property type="match status" value="1"/>
</dbReference>
<keyword evidence="2" id="KW-0479">Metal-binding</keyword>
<keyword evidence="3" id="KW-0238">DNA-binding</keyword>
<dbReference type="GO" id="GO:0008270">
    <property type="term" value="F:zinc ion binding"/>
    <property type="evidence" value="ECO:0007669"/>
    <property type="project" value="InterPro"/>
</dbReference>
<dbReference type="GO" id="GO:0003677">
    <property type="term" value="F:DNA binding"/>
    <property type="evidence" value="ECO:0007669"/>
    <property type="project" value="UniProtKB-KW"/>
</dbReference>
<dbReference type="InterPro" id="IPR001138">
    <property type="entry name" value="Zn2Cys6_DnaBD"/>
</dbReference>
<dbReference type="GeneID" id="28839591"/>
<gene>
    <name evidence="7" type="ORF">VE01_06205</name>
</gene>
<accession>A0A1B8GFU6</accession>
<dbReference type="OrthoDB" id="3434042at2759"/>
<dbReference type="PANTHER" id="PTHR46910:SF3">
    <property type="entry name" value="HALOTOLERANCE PROTEIN 9-RELATED"/>
    <property type="match status" value="1"/>
</dbReference>
<feature type="domain" description="Zn(2)-C6 fungal-type" evidence="6">
    <location>
        <begin position="14"/>
        <end position="43"/>
    </location>
</feature>
<organism evidence="7 8">
    <name type="scientific">Pseudogymnoascus verrucosus</name>
    <dbReference type="NCBI Taxonomy" id="342668"/>
    <lineage>
        <taxon>Eukaryota</taxon>
        <taxon>Fungi</taxon>
        <taxon>Dikarya</taxon>
        <taxon>Ascomycota</taxon>
        <taxon>Pezizomycotina</taxon>
        <taxon>Leotiomycetes</taxon>
        <taxon>Thelebolales</taxon>
        <taxon>Thelebolaceae</taxon>
        <taxon>Pseudogymnoascus</taxon>
    </lineage>
</organism>
<evidence type="ECO:0000256" key="4">
    <source>
        <dbReference type="ARBA" id="ARBA00023242"/>
    </source>
</evidence>
<dbReference type="InterPro" id="IPR050987">
    <property type="entry name" value="AtrR-like"/>
</dbReference>
<reference evidence="7 8" key="1">
    <citation type="submission" date="2016-03" db="EMBL/GenBank/DDBJ databases">
        <title>Comparative genomics of Pseudogymnoascus destructans, the fungus causing white-nose syndrome of bats.</title>
        <authorList>
            <person name="Palmer J.M."/>
            <person name="Drees K.P."/>
            <person name="Foster J.T."/>
            <person name="Lindner D.L."/>
        </authorList>
    </citation>
    <scope>NUCLEOTIDE SEQUENCE [LARGE SCALE GENOMIC DNA]</scope>
    <source>
        <strain evidence="7 8">UAMH 10579</strain>
    </source>
</reference>
<dbReference type="PROSITE" id="PS50048">
    <property type="entry name" value="ZN2_CY6_FUNGAL_2"/>
    <property type="match status" value="1"/>
</dbReference>
<dbReference type="SMART" id="SM00066">
    <property type="entry name" value="GAL4"/>
    <property type="match status" value="1"/>
</dbReference>